<protein>
    <submittedName>
        <fullName evidence="10">ABC transporter permease</fullName>
    </submittedName>
</protein>
<name>A0A154ILY8_RHILE</name>
<evidence type="ECO:0000256" key="1">
    <source>
        <dbReference type="ARBA" id="ARBA00004651"/>
    </source>
</evidence>
<feature type="transmembrane region" description="Helical" evidence="8">
    <location>
        <begin position="117"/>
        <end position="141"/>
    </location>
</feature>
<proteinExistence type="inferred from homology"/>
<evidence type="ECO:0000256" key="2">
    <source>
        <dbReference type="ARBA" id="ARBA00007069"/>
    </source>
</evidence>
<dbReference type="InterPro" id="IPR035906">
    <property type="entry name" value="MetI-like_sf"/>
</dbReference>
<dbReference type="Gene3D" id="1.10.3720.10">
    <property type="entry name" value="MetI-like"/>
    <property type="match status" value="1"/>
</dbReference>
<feature type="transmembrane region" description="Helical" evidence="8">
    <location>
        <begin position="83"/>
        <end position="105"/>
    </location>
</feature>
<dbReference type="GO" id="GO:0055085">
    <property type="term" value="P:transmembrane transport"/>
    <property type="evidence" value="ECO:0007669"/>
    <property type="project" value="InterPro"/>
</dbReference>
<evidence type="ECO:0000256" key="6">
    <source>
        <dbReference type="ARBA" id="ARBA00022989"/>
    </source>
</evidence>
<evidence type="ECO:0000259" key="9">
    <source>
        <dbReference type="PROSITE" id="PS50928"/>
    </source>
</evidence>
<dbReference type="CDD" id="cd06261">
    <property type="entry name" value="TM_PBP2"/>
    <property type="match status" value="1"/>
</dbReference>
<comment type="similarity">
    <text evidence="2">Belongs to the binding-protein-dependent transport system permease family. CysTW subfamily.</text>
</comment>
<keyword evidence="4" id="KW-1003">Cell membrane</keyword>
<keyword evidence="5 8" id="KW-0812">Transmembrane</keyword>
<feature type="transmembrane region" description="Helical" evidence="8">
    <location>
        <begin position="21"/>
        <end position="43"/>
    </location>
</feature>
<dbReference type="PANTHER" id="PTHR42929:SF5">
    <property type="entry name" value="ABC TRANSPORTER PERMEASE PROTEIN"/>
    <property type="match status" value="1"/>
</dbReference>
<feature type="transmembrane region" description="Helical" evidence="8">
    <location>
        <begin position="161"/>
        <end position="183"/>
    </location>
</feature>
<accession>A0A154ILY8</accession>
<comment type="caution">
    <text evidence="10">The sequence shown here is derived from an EMBL/GenBank/DDBJ whole genome shotgun (WGS) entry which is preliminary data.</text>
</comment>
<evidence type="ECO:0000256" key="3">
    <source>
        <dbReference type="ARBA" id="ARBA00022448"/>
    </source>
</evidence>
<dbReference type="GO" id="GO:0005886">
    <property type="term" value="C:plasma membrane"/>
    <property type="evidence" value="ECO:0007669"/>
    <property type="project" value="UniProtKB-SubCell"/>
</dbReference>
<dbReference type="AlphaFoldDB" id="A0A154ILY8"/>
<evidence type="ECO:0000256" key="8">
    <source>
        <dbReference type="RuleBase" id="RU363032"/>
    </source>
</evidence>
<evidence type="ECO:0000313" key="10">
    <source>
        <dbReference type="EMBL" id="KZB01604.1"/>
    </source>
</evidence>
<dbReference type="Pfam" id="PF00528">
    <property type="entry name" value="BPD_transp_1"/>
    <property type="match status" value="1"/>
</dbReference>
<feature type="domain" description="ABC transmembrane type-1" evidence="9">
    <location>
        <begin position="79"/>
        <end position="284"/>
    </location>
</feature>
<keyword evidence="3 8" id="KW-0813">Transport</keyword>
<dbReference type="PANTHER" id="PTHR42929">
    <property type="entry name" value="INNER MEMBRANE ABC TRANSPORTER PERMEASE PROTEIN YDCU-RELATED-RELATED"/>
    <property type="match status" value="1"/>
</dbReference>
<dbReference type="PROSITE" id="PS50928">
    <property type="entry name" value="ABC_TM1"/>
    <property type="match status" value="1"/>
</dbReference>
<dbReference type="SUPFAM" id="SSF161098">
    <property type="entry name" value="MetI-like"/>
    <property type="match status" value="1"/>
</dbReference>
<organism evidence="10">
    <name type="scientific">Rhizobium leguminosarum</name>
    <dbReference type="NCBI Taxonomy" id="384"/>
    <lineage>
        <taxon>Bacteria</taxon>
        <taxon>Pseudomonadati</taxon>
        <taxon>Pseudomonadota</taxon>
        <taxon>Alphaproteobacteria</taxon>
        <taxon>Hyphomicrobiales</taxon>
        <taxon>Rhizobiaceae</taxon>
        <taxon>Rhizobium/Agrobacterium group</taxon>
        <taxon>Rhizobium</taxon>
    </lineage>
</organism>
<dbReference type="InterPro" id="IPR000515">
    <property type="entry name" value="MetI-like"/>
</dbReference>
<evidence type="ECO:0000256" key="4">
    <source>
        <dbReference type="ARBA" id="ARBA00022475"/>
    </source>
</evidence>
<dbReference type="EMBL" id="LVYU01000079">
    <property type="protein sequence ID" value="KZB01604.1"/>
    <property type="molecule type" value="Genomic_DNA"/>
</dbReference>
<dbReference type="RefSeq" id="WP_062941265.1">
    <property type="nucleotide sequence ID" value="NZ_CP171844.1"/>
</dbReference>
<gene>
    <name evidence="10" type="ORF">A4A59_01645</name>
</gene>
<reference evidence="10" key="1">
    <citation type="submission" date="2016-03" db="EMBL/GenBank/DDBJ databases">
        <title>Microsymbionts genomes from the relict species Vavilovia formosa.</title>
        <authorList>
            <person name="Chirak E."/>
            <person name="Kimeklis A."/>
            <person name="Kopat V."/>
            <person name="Andronov E."/>
        </authorList>
    </citation>
    <scope>NUCLEOTIDE SEQUENCE [LARGE SCALE GENOMIC DNA]</scope>
    <source>
        <strain evidence="10">Vaf12</strain>
    </source>
</reference>
<keyword evidence="7 8" id="KW-0472">Membrane</keyword>
<sequence>MTKVRRQPVAISIPDRRDAALTLGPALLVFAFGFLSPLINLAIESLKEFTPGRVGSVENAAATVQNYYELANQAFASVLLTTFWIGGVAAIIGHLVAFPLAYFIVRRISPRMRTLILGFLITLVLSSVLIKTYAIELTFGSVGIFRPFLLTLGLSPNSREYINIVVIAGLVHSIIPVATLTLIGAMQSIDPRLLDAAQSLGAPGWKAHLSITLPLSFPALISSTLVSLTFAISAFVIPMVLGRGRVLFMSNVIYTRFSDIANYPSGAAISLIMLAAALAVVAIITFAQAWKVSR</sequence>
<evidence type="ECO:0000256" key="5">
    <source>
        <dbReference type="ARBA" id="ARBA00022692"/>
    </source>
</evidence>
<keyword evidence="6 8" id="KW-1133">Transmembrane helix</keyword>
<feature type="transmembrane region" description="Helical" evidence="8">
    <location>
        <begin position="215"/>
        <end position="241"/>
    </location>
</feature>
<feature type="transmembrane region" description="Helical" evidence="8">
    <location>
        <begin position="261"/>
        <end position="287"/>
    </location>
</feature>
<comment type="subcellular location">
    <subcellularLocation>
        <location evidence="1 8">Cell membrane</location>
        <topology evidence="1 8">Multi-pass membrane protein</topology>
    </subcellularLocation>
</comment>
<evidence type="ECO:0000256" key="7">
    <source>
        <dbReference type="ARBA" id="ARBA00023136"/>
    </source>
</evidence>